<dbReference type="Proteomes" id="UP000651050">
    <property type="component" value="Unassembled WGS sequence"/>
</dbReference>
<feature type="compositionally biased region" description="Low complexity" evidence="1">
    <location>
        <begin position="27"/>
        <end position="40"/>
    </location>
</feature>
<gene>
    <name evidence="3" type="ORF">I5803_19595</name>
</gene>
<name>A0A931MIV5_9BURK</name>
<reference evidence="3" key="1">
    <citation type="submission" date="2020-11" db="EMBL/GenBank/DDBJ databases">
        <title>Bacterial whole genome sequence for Caenimonas sp. DR4.4.</title>
        <authorList>
            <person name="Le V."/>
            <person name="Ko S.-R."/>
            <person name="Ahn C.-Y."/>
            <person name="Oh H.-M."/>
        </authorList>
    </citation>
    <scope>NUCLEOTIDE SEQUENCE</scope>
    <source>
        <strain evidence="3">DR4.4</strain>
    </source>
</reference>
<evidence type="ECO:0000256" key="1">
    <source>
        <dbReference type="SAM" id="MobiDB-lite"/>
    </source>
</evidence>
<evidence type="ECO:0000256" key="2">
    <source>
        <dbReference type="SAM" id="SignalP"/>
    </source>
</evidence>
<dbReference type="AlphaFoldDB" id="A0A931MIV5"/>
<keyword evidence="4" id="KW-1185">Reference proteome</keyword>
<evidence type="ECO:0000313" key="3">
    <source>
        <dbReference type="EMBL" id="MBG9390244.1"/>
    </source>
</evidence>
<feature type="compositionally biased region" description="Gly residues" evidence="1">
    <location>
        <begin position="41"/>
        <end position="58"/>
    </location>
</feature>
<feature type="region of interest" description="Disordered" evidence="1">
    <location>
        <begin position="27"/>
        <end position="58"/>
    </location>
</feature>
<accession>A0A931MIV5</accession>
<feature type="signal peptide" evidence="2">
    <location>
        <begin position="1"/>
        <end position="23"/>
    </location>
</feature>
<proteinExistence type="predicted"/>
<evidence type="ECO:0000313" key="4">
    <source>
        <dbReference type="Proteomes" id="UP000651050"/>
    </source>
</evidence>
<dbReference type="EMBL" id="JADWYS010000001">
    <property type="protein sequence ID" value="MBG9390244.1"/>
    <property type="molecule type" value="Genomic_DNA"/>
</dbReference>
<protein>
    <recommendedName>
        <fullName evidence="5">Lipoprotein</fullName>
    </recommendedName>
</protein>
<feature type="chain" id="PRO_5037848731" description="Lipoprotein" evidence="2">
    <location>
        <begin position="24"/>
        <end position="125"/>
    </location>
</feature>
<evidence type="ECO:0008006" key="5">
    <source>
        <dbReference type="Google" id="ProtNLM"/>
    </source>
</evidence>
<dbReference type="RefSeq" id="WP_196987995.1">
    <property type="nucleotide sequence ID" value="NZ_JADWYS010000001.1"/>
</dbReference>
<keyword evidence="2" id="KW-0732">Signal</keyword>
<comment type="caution">
    <text evidence="3">The sequence shown here is derived from an EMBL/GenBank/DDBJ whole genome shotgun (WGS) entry which is preliminary data.</text>
</comment>
<feature type="region of interest" description="Disordered" evidence="1">
    <location>
        <begin position="106"/>
        <end position="125"/>
    </location>
</feature>
<organism evidence="3 4">
    <name type="scientific">Caenimonas aquaedulcis</name>
    <dbReference type="NCBI Taxonomy" id="2793270"/>
    <lineage>
        <taxon>Bacteria</taxon>
        <taxon>Pseudomonadati</taxon>
        <taxon>Pseudomonadota</taxon>
        <taxon>Betaproteobacteria</taxon>
        <taxon>Burkholderiales</taxon>
        <taxon>Comamonadaceae</taxon>
        <taxon>Caenimonas</taxon>
    </lineage>
</organism>
<sequence>MNTTGFVKATLAAAALAATCACAQPAAPQAGASAPWQAGPMGPGGRPGGGMMGPRGRAGPGYTFGWPMMSARERDEHRARMRGAQTYEACRQEFDEHRKLMEERARERGIRMRGPRGDACGGWKR</sequence>